<feature type="region of interest" description="Disordered" evidence="1">
    <location>
        <begin position="1"/>
        <end position="40"/>
    </location>
</feature>
<dbReference type="SUPFAM" id="SSF52833">
    <property type="entry name" value="Thioredoxin-like"/>
    <property type="match status" value="1"/>
</dbReference>
<protein>
    <recommendedName>
        <fullName evidence="2">DSBA-like thioredoxin domain-containing protein</fullName>
    </recommendedName>
</protein>
<dbReference type="EMBL" id="JAVRRJ010000001">
    <property type="protein sequence ID" value="KAK5090971.1"/>
    <property type="molecule type" value="Genomic_DNA"/>
</dbReference>
<feature type="domain" description="DSBA-like thioredoxin" evidence="2">
    <location>
        <begin position="99"/>
        <end position="199"/>
    </location>
</feature>
<dbReference type="PANTHER" id="PTHR35891:SF2">
    <property type="entry name" value="THIOL:DISULFIDE INTERCHANGE PROTEIN DSBA"/>
    <property type="match status" value="1"/>
</dbReference>
<dbReference type="GO" id="GO:0016491">
    <property type="term" value="F:oxidoreductase activity"/>
    <property type="evidence" value="ECO:0007669"/>
    <property type="project" value="InterPro"/>
</dbReference>
<dbReference type="Pfam" id="PF01323">
    <property type="entry name" value="DSBA"/>
    <property type="match status" value="1"/>
</dbReference>
<evidence type="ECO:0000256" key="1">
    <source>
        <dbReference type="SAM" id="MobiDB-lite"/>
    </source>
</evidence>
<name>A0AAN7TE32_9EURO</name>
<proteinExistence type="predicted"/>
<dbReference type="InterPro" id="IPR050824">
    <property type="entry name" value="Thiol_disulfide_DsbA"/>
</dbReference>
<dbReference type="InterPro" id="IPR036249">
    <property type="entry name" value="Thioredoxin-like_sf"/>
</dbReference>
<comment type="caution">
    <text evidence="3">The sequence shown here is derived from an EMBL/GenBank/DDBJ whole genome shotgun (WGS) entry which is preliminary data.</text>
</comment>
<organism evidence="3 4">
    <name type="scientific">Lithohypha guttulata</name>
    <dbReference type="NCBI Taxonomy" id="1690604"/>
    <lineage>
        <taxon>Eukaryota</taxon>
        <taxon>Fungi</taxon>
        <taxon>Dikarya</taxon>
        <taxon>Ascomycota</taxon>
        <taxon>Pezizomycotina</taxon>
        <taxon>Eurotiomycetes</taxon>
        <taxon>Chaetothyriomycetidae</taxon>
        <taxon>Chaetothyriales</taxon>
        <taxon>Trichomeriaceae</taxon>
        <taxon>Lithohypha</taxon>
    </lineage>
</organism>
<keyword evidence="4" id="KW-1185">Reference proteome</keyword>
<dbReference type="AlphaFoldDB" id="A0AAN7TE32"/>
<dbReference type="InterPro" id="IPR001853">
    <property type="entry name" value="DSBA-like_thioredoxin_dom"/>
</dbReference>
<sequence>MTSVQQHIPNGQQYGSHAPASLGIPETDGTGSQGRRGSSVAAEIANEDEHYPIDNAPPVIVFFSFLDARSKQWAVEHQVVHNIRKNVPQGTTVSRCHAPMRDTKDFGEQLTHAWAVAKSLHMDDKFITPMFEAIREKGVHDLEGIRSVFNDLGVDPSTFLKEWARDRVIADKEAMDRAVAHLDLQDVPCILVRGKDLVKLSDGKDFTAEQAVGAVKRLLARE</sequence>
<gene>
    <name evidence="3" type="ORF">LTR05_001149</name>
</gene>
<evidence type="ECO:0000259" key="2">
    <source>
        <dbReference type="Pfam" id="PF01323"/>
    </source>
</evidence>
<accession>A0AAN7TE32</accession>
<evidence type="ECO:0000313" key="3">
    <source>
        <dbReference type="EMBL" id="KAK5090971.1"/>
    </source>
</evidence>
<reference evidence="3 4" key="1">
    <citation type="submission" date="2023-08" db="EMBL/GenBank/DDBJ databases">
        <title>Black Yeasts Isolated from many extreme environments.</title>
        <authorList>
            <person name="Coleine C."/>
            <person name="Stajich J.E."/>
            <person name="Selbmann L."/>
        </authorList>
    </citation>
    <scope>NUCLEOTIDE SEQUENCE [LARGE SCALE GENOMIC DNA]</scope>
    <source>
        <strain evidence="3 4">CCFEE 5910</strain>
    </source>
</reference>
<dbReference type="Proteomes" id="UP001309876">
    <property type="component" value="Unassembled WGS sequence"/>
</dbReference>
<feature type="compositionally biased region" description="Polar residues" evidence="1">
    <location>
        <begin position="1"/>
        <end position="15"/>
    </location>
</feature>
<evidence type="ECO:0000313" key="4">
    <source>
        <dbReference type="Proteomes" id="UP001309876"/>
    </source>
</evidence>
<dbReference type="PANTHER" id="PTHR35891">
    <property type="entry name" value="THIOL:DISULFIDE INTERCHANGE PROTEIN DSBA"/>
    <property type="match status" value="1"/>
</dbReference>
<dbReference type="Gene3D" id="3.40.30.10">
    <property type="entry name" value="Glutaredoxin"/>
    <property type="match status" value="1"/>
</dbReference>